<keyword evidence="6" id="KW-0238">DNA-binding</keyword>
<feature type="domain" description="C2H2-type" evidence="9">
    <location>
        <begin position="401"/>
        <end position="429"/>
    </location>
</feature>
<keyword evidence="7" id="KW-0539">Nucleus</keyword>
<organism evidence="10 11">
    <name type="scientific">Caerostris darwini</name>
    <dbReference type="NCBI Taxonomy" id="1538125"/>
    <lineage>
        <taxon>Eukaryota</taxon>
        <taxon>Metazoa</taxon>
        <taxon>Ecdysozoa</taxon>
        <taxon>Arthropoda</taxon>
        <taxon>Chelicerata</taxon>
        <taxon>Arachnida</taxon>
        <taxon>Araneae</taxon>
        <taxon>Araneomorphae</taxon>
        <taxon>Entelegynae</taxon>
        <taxon>Araneoidea</taxon>
        <taxon>Araneidae</taxon>
        <taxon>Caerostris</taxon>
    </lineage>
</organism>
<proteinExistence type="predicted"/>
<dbReference type="AlphaFoldDB" id="A0AAV4WWW0"/>
<dbReference type="EMBL" id="BPLQ01015170">
    <property type="protein sequence ID" value="GIY86294.1"/>
    <property type="molecule type" value="Genomic_DNA"/>
</dbReference>
<feature type="domain" description="C2H2-type" evidence="9">
    <location>
        <begin position="287"/>
        <end position="314"/>
    </location>
</feature>
<dbReference type="FunFam" id="3.30.160.60:FF:000045">
    <property type="entry name" value="ZFP69 zinc finger protein B"/>
    <property type="match status" value="1"/>
</dbReference>
<feature type="domain" description="C2H2-type" evidence="9">
    <location>
        <begin position="488"/>
        <end position="514"/>
    </location>
</feature>
<keyword evidence="11" id="KW-1185">Reference proteome</keyword>
<dbReference type="PROSITE" id="PS50157">
    <property type="entry name" value="ZINC_FINGER_C2H2_2"/>
    <property type="match status" value="8"/>
</dbReference>
<feature type="domain" description="C2H2-type" evidence="9">
    <location>
        <begin position="459"/>
        <end position="487"/>
    </location>
</feature>
<name>A0AAV4WWW0_9ARAC</name>
<evidence type="ECO:0000259" key="9">
    <source>
        <dbReference type="PROSITE" id="PS50157"/>
    </source>
</evidence>
<feature type="domain" description="C2H2-type" evidence="9">
    <location>
        <begin position="343"/>
        <end position="371"/>
    </location>
</feature>
<evidence type="ECO:0000256" key="7">
    <source>
        <dbReference type="ARBA" id="ARBA00023242"/>
    </source>
</evidence>
<feature type="domain" description="C2H2-type" evidence="9">
    <location>
        <begin position="430"/>
        <end position="458"/>
    </location>
</feature>
<dbReference type="PANTHER" id="PTHR24393:SF34">
    <property type="entry name" value="PR_SET DOMAIN 13"/>
    <property type="match status" value="1"/>
</dbReference>
<dbReference type="InterPro" id="IPR036236">
    <property type="entry name" value="Znf_C2H2_sf"/>
</dbReference>
<dbReference type="GO" id="GO:0008270">
    <property type="term" value="F:zinc ion binding"/>
    <property type="evidence" value="ECO:0007669"/>
    <property type="project" value="UniProtKB-KW"/>
</dbReference>
<evidence type="ECO:0000256" key="3">
    <source>
        <dbReference type="ARBA" id="ARBA00022737"/>
    </source>
</evidence>
<dbReference type="Pfam" id="PF00096">
    <property type="entry name" value="zf-C2H2"/>
    <property type="match status" value="8"/>
</dbReference>
<dbReference type="SUPFAM" id="SSF57667">
    <property type="entry name" value="beta-beta-alpha zinc fingers"/>
    <property type="match status" value="4"/>
</dbReference>
<evidence type="ECO:0000256" key="1">
    <source>
        <dbReference type="ARBA" id="ARBA00004123"/>
    </source>
</evidence>
<dbReference type="Gene3D" id="3.30.160.60">
    <property type="entry name" value="Classic Zinc Finger"/>
    <property type="match status" value="7"/>
</dbReference>
<evidence type="ECO:0000256" key="4">
    <source>
        <dbReference type="ARBA" id="ARBA00022771"/>
    </source>
</evidence>
<evidence type="ECO:0000313" key="11">
    <source>
        <dbReference type="Proteomes" id="UP001054837"/>
    </source>
</evidence>
<evidence type="ECO:0000313" key="10">
    <source>
        <dbReference type="EMBL" id="GIY86294.1"/>
    </source>
</evidence>
<comment type="caution">
    <text evidence="10">The sequence shown here is derived from an EMBL/GenBank/DDBJ whole genome shotgun (WGS) entry which is preliminary data.</text>
</comment>
<dbReference type="FunFam" id="3.30.160.60:FF:000038">
    <property type="entry name" value="Zinc finger protein 624"/>
    <property type="match status" value="2"/>
</dbReference>
<reference evidence="10 11" key="1">
    <citation type="submission" date="2021-06" db="EMBL/GenBank/DDBJ databases">
        <title>Caerostris darwini draft genome.</title>
        <authorList>
            <person name="Kono N."/>
            <person name="Arakawa K."/>
        </authorList>
    </citation>
    <scope>NUCLEOTIDE SEQUENCE [LARGE SCALE GENOMIC DNA]</scope>
</reference>
<dbReference type="PANTHER" id="PTHR24393">
    <property type="entry name" value="ZINC FINGER PROTEIN"/>
    <property type="match status" value="1"/>
</dbReference>
<dbReference type="PROSITE" id="PS00028">
    <property type="entry name" value="ZINC_FINGER_C2H2_1"/>
    <property type="match status" value="8"/>
</dbReference>
<feature type="domain" description="C2H2-type" evidence="9">
    <location>
        <begin position="372"/>
        <end position="400"/>
    </location>
</feature>
<dbReference type="FunFam" id="3.30.160.60:FF:000065">
    <property type="entry name" value="B-cell CLL/lymphoma 6, member B"/>
    <property type="match status" value="1"/>
</dbReference>
<evidence type="ECO:0000256" key="6">
    <source>
        <dbReference type="ARBA" id="ARBA00023125"/>
    </source>
</evidence>
<evidence type="ECO:0000256" key="8">
    <source>
        <dbReference type="PROSITE-ProRule" id="PRU00042"/>
    </source>
</evidence>
<keyword evidence="2" id="KW-0479">Metal-binding</keyword>
<evidence type="ECO:0000256" key="2">
    <source>
        <dbReference type="ARBA" id="ARBA00022723"/>
    </source>
</evidence>
<protein>
    <recommendedName>
        <fullName evidence="9">C2H2-type domain-containing protein</fullName>
    </recommendedName>
</protein>
<feature type="domain" description="C2H2-type" evidence="9">
    <location>
        <begin position="315"/>
        <end position="342"/>
    </location>
</feature>
<dbReference type="SMART" id="SM00355">
    <property type="entry name" value="ZnF_C2H2"/>
    <property type="match status" value="8"/>
</dbReference>
<sequence>MNVCEFCNAYIAHFEVHSCRKFENQHRQRSATLPHSSSDIRAQDIDSLSAQQTGYEAQRPFFSQSNSSTQQGFLPDVHQRIDCEETAADETFSQRAVTNQNLYNPETSDFLFPDWPHDQERQSGSTHLQYPSEANNLIMNQNPQCNEASNAEHSANALMPAAEPYILPGFQQTFGQRHALRNQMAHPPNASRQMECSGISRTHEMSPHFISDFNENFDAPANRISPQYETTSGIPILTVPNAQHNPMDPVPLTDAIGPIHSEKCPEEFLPRDHLEPRDRSRSIATPHACNYCGKTFSYPYDLTTHIRTHKGEMLNTCMECNQCFDDSSTLSRHMDIHTDRTSNKCTGCGKFFSNNSALHEHVCDIHTSENLNKCEECGKYFARTFTLRRHISSVHTAEKPHKCTECGQCFSRRDKLRSHIRSVHTAEKPHKCTECDQCFPRRDTLLEHVRSLHTGENPNKCTECGKYFADPSSLRRHIRNIHTDEKAYKCAECGECFPGSDPLREHIRRMHTDG</sequence>
<gene>
    <name evidence="10" type="ORF">CDAR_455281</name>
</gene>
<dbReference type="GO" id="GO:0001228">
    <property type="term" value="F:DNA-binding transcription activator activity, RNA polymerase II-specific"/>
    <property type="evidence" value="ECO:0007669"/>
    <property type="project" value="TreeGrafter"/>
</dbReference>
<keyword evidence="4 8" id="KW-0863">Zinc-finger</keyword>
<comment type="subcellular location">
    <subcellularLocation>
        <location evidence="1">Nucleus</location>
    </subcellularLocation>
</comment>
<evidence type="ECO:0000256" key="5">
    <source>
        <dbReference type="ARBA" id="ARBA00022833"/>
    </source>
</evidence>
<dbReference type="FunFam" id="3.30.160.60:FF:000176">
    <property type="entry name" value="zinc finger protein 70"/>
    <property type="match status" value="1"/>
</dbReference>
<dbReference type="Proteomes" id="UP001054837">
    <property type="component" value="Unassembled WGS sequence"/>
</dbReference>
<dbReference type="GO" id="GO:0000978">
    <property type="term" value="F:RNA polymerase II cis-regulatory region sequence-specific DNA binding"/>
    <property type="evidence" value="ECO:0007669"/>
    <property type="project" value="TreeGrafter"/>
</dbReference>
<keyword evidence="3" id="KW-0677">Repeat</keyword>
<dbReference type="InterPro" id="IPR013087">
    <property type="entry name" value="Znf_C2H2_type"/>
</dbReference>
<accession>A0AAV4WWW0</accession>
<dbReference type="GO" id="GO:0005634">
    <property type="term" value="C:nucleus"/>
    <property type="evidence" value="ECO:0007669"/>
    <property type="project" value="UniProtKB-SubCell"/>
</dbReference>
<keyword evidence="5" id="KW-0862">Zinc</keyword>